<sequence>MIKRINIAVFQPSKIAFFLKDKMGYVFGYMALLAFLASLPVMIQLFLVSPLTAEVKQDITGVFIQKAVGCEIVSGTLACESPTNFTYGGIQLRFLQDPADMGVQLIFEQDRIILYSTTFQILDITYESMGVTNLDLSLKTQEDVQAFKAALVPFMTVIQPIYATTVSLLVFISNFLLYIAIAGIMAYSFGFRVEKIAYQFRFKLAAYATTSYFILALVVELYGLGYILAFGMILPFITMTIAFNGLLKMSVVIRKKDDET</sequence>
<feature type="transmembrane region" description="Helical" evidence="1">
    <location>
        <begin position="26"/>
        <end position="48"/>
    </location>
</feature>
<dbReference type="EMBL" id="JAOVQM010000004">
    <property type="protein sequence ID" value="MCV2232340.1"/>
    <property type="molecule type" value="Genomic_DNA"/>
</dbReference>
<keyword evidence="3" id="KW-1185">Reference proteome</keyword>
<evidence type="ECO:0000313" key="3">
    <source>
        <dbReference type="Proteomes" id="UP001177160"/>
    </source>
</evidence>
<name>A0ABT2Y6I7_9MOLU</name>
<dbReference type="RefSeq" id="WP_263608530.1">
    <property type="nucleotide sequence ID" value="NZ_JAOVQM010000004.1"/>
</dbReference>
<dbReference type="Proteomes" id="UP001177160">
    <property type="component" value="Unassembled WGS sequence"/>
</dbReference>
<dbReference type="InterPro" id="IPR009574">
    <property type="entry name" value="DUF1189"/>
</dbReference>
<protein>
    <submittedName>
        <fullName evidence="2">DUF1189 domain-containing protein</fullName>
    </submittedName>
</protein>
<dbReference type="Pfam" id="PF06691">
    <property type="entry name" value="DUF1189"/>
    <property type="match status" value="1"/>
</dbReference>
<feature type="transmembrane region" description="Helical" evidence="1">
    <location>
        <begin position="168"/>
        <end position="190"/>
    </location>
</feature>
<reference evidence="2" key="1">
    <citation type="submission" date="2022-09" db="EMBL/GenBank/DDBJ databases">
        <title>Novel Mycoplasma species identified in domestic and wild animals.</title>
        <authorList>
            <person name="Volokhov D.V."/>
            <person name="Furtak V.A."/>
            <person name="Zagorodnyaya T.A."/>
        </authorList>
    </citation>
    <scope>NUCLEOTIDE SEQUENCE</scope>
    <source>
        <strain evidence="2">Oakley</strain>
    </source>
</reference>
<gene>
    <name evidence="2" type="ORF">N7548_05800</name>
</gene>
<keyword evidence="1" id="KW-1133">Transmembrane helix</keyword>
<proteinExistence type="predicted"/>
<keyword evidence="1" id="KW-0812">Transmembrane</keyword>
<feature type="transmembrane region" description="Helical" evidence="1">
    <location>
        <begin position="225"/>
        <end position="247"/>
    </location>
</feature>
<organism evidence="2 3">
    <name type="scientific">Paracholeplasma manati</name>
    <dbReference type="NCBI Taxonomy" id="591373"/>
    <lineage>
        <taxon>Bacteria</taxon>
        <taxon>Bacillati</taxon>
        <taxon>Mycoplasmatota</taxon>
        <taxon>Mollicutes</taxon>
        <taxon>Acholeplasmatales</taxon>
        <taxon>Acholeplasmataceae</taxon>
        <taxon>Paracholeplasma</taxon>
    </lineage>
</organism>
<evidence type="ECO:0000313" key="2">
    <source>
        <dbReference type="EMBL" id="MCV2232340.1"/>
    </source>
</evidence>
<keyword evidence="1" id="KW-0472">Membrane</keyword>
<evidence type="ECO:0000256" key="1">
    <source>
        <dbReference type="SAM" id="Phobius"/>
    </source>
</evidence>
<comment type="caution">
    <text evidence="2">The sequence shown here is derived from an EMBL/GenBank/DDBJ whole genome shotgun (WGS) entry which is preliminary data.</text>
</comment>
<feature type="transmembrane region" description="Helical" evidence="1">
    <location>
        <begin position="202"/>
        <end position="219"/>
    </location>
</feature>
<accession>A0ABT2Y6I7</accession>